<dbReference type="InterPro" id="IPR037171">
    <property type="entry name" value="NagB/RpiA_transferase-like"/>
</dbReference>
<gene>
    <name evidence="5" type="ORF">ACFPOC_08905</name>
</gene>
<reference evidence="6" key="1">
    <citation type="journal article" date="2019" name="Int. J. Syst. Evol. Microbiol.">
        <title>The Global Catalogue of Microorganisms (GCM) 10K type strain sequencing project: providing services to taxonomists for standard genome sequencing and annotation.</title>
        <authorList>
            <consortium name="The Broad Institute Genomics Platform"/>
            <consortium name="The Broad Institute Genome Sequencing Center for Infectious Disease"/>
            <person name="Wu L."/>
            <person name="Ma J."/>
        </authorList>
    </citation>
    <scope>NUCLEOTIDE SEQUENCE [LARGE SCALE GENOMIC DNA]</scope>
    <source>
        <strain evidence="6">KACC 11588</strain>
    </source>
</reference>
<protein>
    <recommendedName>
        <fullName evidence="4">5-formyltetrahydrofolate cyclo-ligase</fullName>
        <ecNumber evidence="4">6.3.3.2</ecNumber>
    </recommendedName>
</protein>
<comment type="catalytic activity">
    <reaction evidence="4">
        <text>(6S)-5-formyl-5,6,7,8-tetrahydrofolate + ATP = (6R)-5,10-methenyltetrahydrofolate + ADP + phosphate</text>
        <dbReference type="Rhea" id="RHEA:10488"/>
        <dbReference type="ChEBI" id="CHEBI:30616"/>
        <dbReference type="ChEBI" id="CHEBI:43474"/>
        <dbReference type="ChEBI" id="CHEBI:57455"/>
        <dbReference type="ChEBI" id="CHEBI:57457"/>
        <dbReference type="ChEBI" id="CHEBI:456216"/>
        <dbReference type="EC" id="6.3.3.2"/>
    </reaction>
</comment>
<dbReference type="Gene3D" id="3.40.50.10420">
    <property type="entry name" value="NagB/RpiA/CoA transferase-like"/>
    <property type="match status" value="1"/>
</dbReference>
<keyword evidence="5" id="KW-0436">Ligase</keyword>
<organism evidence="5 6">
    <name type="scientific">Rubellimicrobium aerolatum</name>
    <dbReference type="NCBI Taxonomy" id="490979"/>
    <lineage>
        <taxon>Bacteria</taxon>
        <taxon>Pseudomonadati</taxon>
        <taxon>Pseudomonadota</taxon>
        <taxon>Alphaproteobacteria</taxon>
        <taxon>Rhodobacterales</taxon>
        <taxon>Roseobacteraceae</taxon>
        <taxon>Rubellimicrobium</taxon>
    </lineage>
</organism>
<comment type="caution">
    <text evidence="5">The sequence shown here is derived from an EMBL/GenBank/DDBJ whole genome shotgun (WGS) entry which is preliminary data.</text>
</comment>
<dbReference type="SUPFAM" id="SSF100950">
    <property type="entry name" value="NagB/RpiA/CoA transferase-like"/>
    <property type="match status" value="1"/>
</dbReference>
<evidence type="ECO:0000313" key="5">
    <source>
        <dbReference type="EMBL" id="MFC5566537.1"/>
    </source>
</evidence>
<dbReference type="EC" id="6.3.3.2" evidence="4"/>
<keyword evidence="2 4" id="KW-0547">Nucleotide-binding</keyword>
<comment type="similarity">
    <text evidence="1 4">Belongs to the 5-formyltetrahydrofolate cyclo-ligase family.</text>
</comment>
<dbReference type="EMBL" id="JBHSNA010000006">
    <property type="protein sequence ID" value="MFC5566537.1"/>
    <property type="molecule type" value="Genomic_DNA"/>
</dbReference>
<dbReference type="InterPro" id="IPR024185">
    <property type="entry name" value="FTHF_cligase-like_sf"/>
</dbReference>
<comment type="cofactor">
    <cofactor evidence="4">
        <name>Mg(2+)</name>
        <dbReference type="ChEBI" id="CHEBI:18420"/>
    </cofactor>
</comment>
<evidence type="ECO:0000256" key="2">
    <source>
        <dbReference type="ARBA" id="ARBA00022741"/>
    </source>
</evidence>
<evidence type="ECO:0000256" key="1">
    <source>
        <dbReference type="ARBA" id="ARBA00010638"/>
    </source>
</evidence>
<dbReference type="PANTHER" id="PTHR23407:SF1">
    <property type="entry name" value="5-FORMYLTETRAHYDROFOLATE CYCLO-LIGASE"/>
    <property type="match status" value="1"/>
</dbReference>
<keyword evidence="4" id="KW-0479">Metal-binding</keyword>
<dbReference type="RefSeq" id="WP_209840570.1">
    <property type="nucleotide sequence ID" value="NZ_JAGGJP010000008.1"/>
</dbReference>
<evidence type="ECO:0000313" key="6">
    <source>
        <dbReference type="Proteomes" id="UP001596056"/>
    </source>
</evidence>
<evidence type="ECO:0000256" key="3">
    <source>
        <dbReference type="ARBA" id="ARBA00022840"/>
    </source>
</evidence>
<proteinExistence type="inferred from homology"/>
<sequence length="191" mass="20243">MTGLDAIKAEARARAFARRQAAFEGGHPAPAALLVEVLHAYRGRPLAGYLPMRSEIDPLPAMVEAARHGPVGVPVTPKMGRPLTFREWTPGCVLIDGGFGTVVPATGAEVVPEVLVVPLVAFDRRGGRLGYGGGFYDRTLARLRARGPVVAIGYAWGAQEDDGLPLEATDEALDLIVTEREVIAPRVDVGA</sequence>
<dbReference type="InterPro" id="IPR002698">
    <property type="entry name" value="FTHF_cligase"/>
</dbReference>
<keyword evidence="3 4" id="KW-0067">ATP-binding</keyword>
<dbReference type="NCBIfam" id="TIGR02727">
    <property type="entry name" value="MTHFS_bact"/>
    <property type="match status" value="1"/>
</dbReference>
<evidence type="ECO:0000256" key="4">
    <source>
        <dbReference type="RuleBase" id="RU361279"/>
    </source>
</evidence>
<dbReference type="Proteomes" id="UP001596056">
    <property type="component" value="Unassembled WGS sequence"/>
</dbReference>
<dbReference type="Pfam" id="PF01812">
    <property type="entry name" value="5-FTHF_cyc-lig"/>
    <property type="match status" value="1"/>
</dbReference>
<keyword evidence="4" id="KW-0460">Magnesium</keyword>
<dbReference type="PANTHER" id="PTHR23407">
    <property type="entry name" value="ATPASE INHIBITOR/5-FORMYLTETRAHYDROFOLATE CYCLO-LIGASE"/>
    <property type="match status" value="1"/>
</dbReference>
<name>A0ABW0SC63_9RHOB</name>
<dbReference type="GO" id="GO:0030272">
    <property type="term" value="F:5-formyltetrahydrofolate cyclo-ligase activity"/>
    <property type="evidence" value="ECO:0007669"/>
    <property type="project" value="UniProtKB-EC"/>
</dbReference>
<accession>A0ABW0SC63</accession>
<keyword evidence="6" id="KW-1185">Reference proteome</keyword>